<accession>A0A2D2AV61</accession>
<dbReference type="OrthoDB" id="9777859at2"/>
<keyword evidence="3" id="KW-0378">Hydrolase</keyword>
<dbReference type="Gene3D" id="3.90.1300.10">
    <property type="entry name" value="Amidase signature (AS) domain"/>
    <property type="match status" value="1"/>
</dbReference>
<dbReference type="EMBL" id="CP024201">
    <property type="protein sequence ID" value="ATQ41861.1"/>
    <property type="molecule type" value="Genomic_DNA"/>
</dbReference>
<sequence length="477" mass="51750">MGFAEYASYDGLGLAELVRKGEVSPAELVEAAIERIERHNGKLNAVTYKAYDEARKVAAGDLPDGPFKGAPFLIKDLGAKVTGWPRTSGSNYADVAADSEDSELIRRYRASGVVLLGKTNTPEYGIPGITQSERLGPCGNPWNPEHVSGGSSGGAASATAAGIVPLAHASDGLGSIRIPAANCGLVGMKITRDRTPICETTDGAMGFSVHHVVSRTVRDSAAMLDATGGPQPGDPFAPPQKERPFLEEVSRSPGKLRIAWSLETPSGRPMGEEMIAATHRTVAVLKALGHDVFEMGLGIDYRLMYRAQGYVSASNFAASMQRRAEAYGREPEPGELGPLAQRAWDAGRRVTGQQAFWGWQQLRLSNIQVLERFQQFDVFLTPTMSTPSPRIDWLDPLALADDLREFDKRQAATYGTTPTFNFTGQPSLSLPLWQSQDNLPLGMMFSGRFGDEATLYRLAGQLEKEIPWIDRKPVVWG</sequence>
<dbReference type="AlphaFoldDB" id="A0A2D2AV61"/>
<dbReference type="GO" id="GO:0016787">
    <property type="term" value="F:hydrolase activity"/>
    <property type="evidence" value="ECO:0007669"/>
    <property type="project" value="UniProtKB-KW"/>
</dbReference>
<evidence type="ECO:0000256" key="1">
    <source>
        <dbReference type="ARBA" id="ARBA00009199"/>
    </source>
</evidence>
<protein>
    <submittedName>
        <fullName evidence="3">6-aminohexanoate hydrolase</fullName>
    </submittedName>
</protein>
<dbReference type="SUPFAM" id="SSF75304">
    <property type="entry name" value="Amidase signature (AS) enzymes"/>
    <property type="match status" value="1"/>
</dbReference>
<feature type="domain" description="Amidase" evidence="2">
    <location>
        <begin position="27"/>
        <end position="455"/>
    </location>
</feature>
<comment type="similarity">
    <text evidence="1">Belongs to the amidase family.</text>
</comment>
<evidence type="ECO:0000313" key="3">
    <source>
        <dbReference type="EMBL" id="ATQ41861.1"/>
    </source>
</evidence>
<gene>
    <name evidence="3" type="ORF">CSW64_05255</name>
</gene>
<dbReference type="Proteomes" id="UP000228945">
    <property type="component" value="Chromosome"/>
</dbReference>
<dbReference type="InterPro" id="IPR023631">
    <property type="entry name" value="Amidase_dom"/>
</dbReference>
<name>A0A2D2AV61_9CAUL</name>
<dbReference type="PANTHER" id="PTHR11895:SF7">
    <property type="entry name" value="GLUTAMYL-TRNA(GLN) AMIDOTRANSFERASE SUBUNIT A, MITOCHONDRIAL"/>
    <property type="match status" value="1"/>
</dbReference>
<keyword evidence="4" id="KW-1185">Reference proteome</keyword>
<dbReference type="PANTHER" id="PTHR11895">
    <property type="entry name" value="TRANSAMIDASE"/>
    <property type="match status" value="1"/>
</dbReference>
<dbReference type="KEGG" id="cmb:CSW64_05255"/>
<proteinExistence type="inferred from homology"/>
<evidence type="ECO:0000313" key="4">
    <source>
        <dbReference type="Proteomes" id="UP000228945"/>
    </source>
</evidence>
<dbReference type="RefSeq" id="WP_099621118.1">
    <property type="nucleotide sequence ID" value="NZ_CP024201.1"/>
</dbReference>
<evidence type="ECO:0000259" key="2">
    <source>
        <dbReference type="Pfam" id="PF01425"/>
    </source>
</evidence>
<organism evidence="3 4">
    <name type="scientific">Caulobacter mirabilis</name>
    <dbReference type="NCBI Taxonomy" id="69666"/>
    <lineage>
        <taxon>Bacteria</taxon>
        <taxon>Pseudomonadati</taxon>
        <taxon>Pseudomonadota</taxon>
        <taxon>Alphaproteobacteria</taxon>
        <taxon>Caulobacterales</taxon>
        <taxon>Caulobacteraceae</taxon>
        <taxon>Caulobacter</taxon>
    </lineage>
</organism>
<dbReference type="InterPro" id="IPR036928">
    <property type="entry name" value="AS_sf"/>
</dbReference>
<dbReference type="Pfam" id="PF01425">
    <property type="entry name" value="Amidase"/>
    <property type="match status" value="1"/>
</dbReference>
<reference evidence="3 4" key="1">
    <citation type="submission" date="2017-10" db="EMBL/GenBank/DDBJ databases">
        <title>Genome sequence of Caulobacter mirabilis FWC38.</title>
        <authorList>
            <person name="Fiebig A."/>
            <person name="Crosson S."/>
        </authorList>
    </citation>
    <scope>NUCLEOTIDE SEQUENCE [LARGE SCALE GENOMIC DNA]</scope>
    <source>
        <strain evidence="3 4">FWC 38</strain>
    </source>
</reference>
<dbReference type="InterPro" id="IPR000120">
    <property type="entry name" value="Amidase"/>
</dbReference>